<dbReference type="SUPFAM" id="SSF56300">
    <property type="entry name" value="Metallo-dependent phosphatases"/>
    <property type="match status" value="1"/>
</dbReference>
<keyword evidence="2" id="KW-0472">Membrane</keyword>
<feature type="region of interest" description="Disordered" evidence="1">
    <location>
        <begin position="38"/>
        <end position="157"/>
    </location>
</feature>
<dbReference type="Gene3D" id="3.60.21.10">
    <property type="match status" value="1"/>
</dbReference>
<feature type="compositionally biased region" description="Low complexity" evidence="1">
    <location>
        <begin position="67"/>
        <end position="96"/>
    </location>
</feature>
<gene>
    <name evidence="5" type="ORF">ACFFIX_12485</name>
</gene>
<dbReference type="InterPro" id="IPR029052">
    <property type="entry name" value="Metallo-depent_PP-like"/>
</dbReference>
<reference evidence="5 6" key="1">
    <citation type="submission" date="2024-09" db="EMBL/GenBank/DDBJ databases">
        <authorList>
            <person name="Sun Q."/>
            <person name="Mori K."/>
        </authorList>
    </citation>
    <scope>NUCLEOTIDE SEQUENCE [LARGE SCALE GENOMIC DNA]</scope>
    <source>
        <strain evidence="5 6">CCM 7228</strain>
    </source>
</reference>
<evidence type="ECO:0000313" key="6">
    <source>
        <dbReference type="Proteomes" id="UP001589854"/>
    </source>
</evidence>
<evidence type="ECO:0000256" key="1">
    <source>
        <dbReference type="SAM" id="MobiDB-lite"/>
    </source>
</evidence>
<dbReference type="Proteomes" id="UP001589854">
    <property type="component" value="Unassembled WGS sequence"/>
</dbReference>
<protein>
    <submittedName>
        <fullName evidence="5">Lamin tail domain-containing protein</fullName>
    </submittedName>
</protein>
<feature type="domain" description="Cadherin" evidence="3">
    <location>
        <begin position="1224"/>
        <end position="1333"/>
    </location>
</feature>
<keyword evidence="2" id="KW-1133">Transmembrane helix</keyword>
<dbReference type="InterPro" id="IPR051918">
    <property type="entry name" value="STPP_CPPED1"/>
</dbReference>
<dbReference type="InterPro" id="IPR036415">
    <property type="entry name" value="Lamin_tail_dom_sf"/>
</dbReference>
<dbReference type="Pfam" id="PF00149">
    <property type="entry name" value="Metallophos"/>
    <property type="match status" value="1"/>
</dbReference>
<feature type="compositionally biased region" description="Basic and acidic residues" evidence="1">
    <location>
        <begin position="1931"/>
        <end position="1947"/>
    </location>
</feature>
<keyword evidence="6" id="KW-1185">Reference proteome</keyword>
<accession>A0ABV6GEZ4</accession>
<feature type="compositionally biased region" description="Polar residues" evidence="1">
    <location>
        <begin position="1899"/>
        <end position="1913"/>
    </location>
</feature>
<feature type="region of interest" description="Disordered" evidence="1">
    <location>
        <begin position="1329"/>
        <end position="1348"/>
    </location>
</feature>
<feature type="compositionally biased region" description="Polar residues" evidence="1">
    <location>
        <begin position="108"/>
        <end position="126"/>
    </location>
</feature>
<dbReference type="InterPro" id="IPR004843">
    <property type="entry name" value="Calcineurin-like_PHP"/>
</dbReference>
<evidence type="ECO:0000313" key="5">
    <source>
        <dbReference type="EMBL" id="MFC0272253.1"/>
    </source>
</evidence>
<feature type="compositionally biased region" description="Low complexity" evidence="1">
    <location>
        <begin position="132"/>
        <end position="157"/>
    </location>
</feature>
<dbReference type="PROSITE" id="PS51841">
    <property type="entry name" value="LTD"/>
    <property type="match status" value="3"/>
</dbReference>
<evidence type="ECO:0000259" key="4">
    <source>
        <dbReference type="PROSITE" id="PS51841"/>
    </source>
</evidence>
<organism evidence="5 6">
    <name type="scientific">Metabacillus herbersteinensis</name>
    <dbReference type="NCBI Taxonomy" id="283816"/>
    <lineage>
        <taxon>Bacteria</taxon>
        <taxon>Bacillati</taxon>
        <taxon>Bacillota</taxon>
        <taxon>Bacilli</taxon>
        <taxon>Bacillales</taxon>
        <taxon>Bacillaceae</taxon>
        <taxon>Metabacillus</taxon>
    </lineage>
</organism>
<name>A0ABV6GEZ4_9BACI</name>
<dbReference type="InterPro" id="IPR001322">
    <property type="entry name" value="Lamin_tail_dom"/>
</dbReference>
<evidence type="ECO:0000259" key="3">
    <source>
        <dbReference type="PROSITE" id="PS50268"/>
    </source>
</evidence>
<feature type="transmembrane region" description="Helical" evidence="2">
    <location>
        <begin position="1961"/>
        <end position="1981"/>
    </location>
</feature>
<feature type="domain" description="LTD" evidence="4">
    <location>
        <begin position="154"/>
        <end position="294"/>
    </location>
</feature>
<dbReference type="InterPro" id="IPR002126">
    <property type="entry name" value="Cadherin-like_dom"/>
</dbReference>
<feature type="domain" description="LTD" evidence="4">
    <location>
        <begin position="442"/>
        <end position="580"/>
    </location>
</feature>
<dbReference type="PROSITE" id="PS50268">
    <property type="entry name" value="CADHERIN_2"/>
    <property type="match status" value="1"/>
</dbReference>
<feature type="domain" description="LTD" evidence="4">
    <location>
        <begin position="729"/>
        <end position="864"/>
    </location>
</feature>
<comment type="caution">
    <text evidence="5">The sequence shown here is derived from an EMBL/GenBank/DDBJ whole genome shotgun (WGS) entry which is preliminary data.</text>
</comment>
<feature type="region of interest" description="Disordered" evidence="1">
    <location>
        <begin position="1870"/>
        <end position="1955"/>
    </location>
</feature>
<dbReference type="PANTHER" id="PTHR43143">
    <property type="entry name" value="METALLOPHOSPHOESTERASE, CALCINEURIN SUPERFAMILY"/>
    <property type="match status" value="1"/>
</dbReference>
<keyword evidence="2" id="KW-0812">Transmembrane</keyword>
<dbReference type="SUPFAM" id="SSF74853">
    <property type="entry name" value="Lamin A/C globular tail domain"/>
    <property type="match status" value="1"/>
</dbReference>
<proteinExistence type="predicted"/>
<dbReference type="PANTHER" id="PTHR43143:SF5">
    <property type="entry name" value="SECRETED PROTEIN"/>
    <property type="match status" value="1"/>
</dbReference>
<dbReference type="RefSeq" id="WP_378934384.1">
    <property type="nucleotide sequence ID" value="NZ_JBHLVO010000009.1"/>
</dbReference>
<dbReference type="EMBL" id="JBHLVO010000009">
    <property type="protein sequence ID" value="MFC0272253.1"/>
    <property type="molecule type" value="Genomic_DNA"/>
</dbReference>
<evidence type="ECO:0000256" key="2">
    <source>
        <dbReference type="SAM" id="Phobius"/>
    </source>
</evidence>
<dbReference type="Pfam" id="PF00932">
    <property type="entry name" value="LTD"/>
    <property type="match status" value="2"/>
</dbReference>
<sequence>MRQKKLKSALIYLLILTLVLTNFLSLIPSKVTYAEINQEPSTSTSTTTVEGDQETTSVPEENAVPAQQEVVETQESTSEVPPTDNQQNTSDTQTAPTEEKLPTTETEQSSGNPSTEVESTDPVTQSVEPKTETPVVEETAPQAETAEPVVEAEPTTEMTEAQMANLPELLITEIMPDNTGTEQFEYFEVYNNSDKPVVLDHYTFALRYLDGSGKQDVEMEFEPVTLGSKETIIFWLNLKNKTFEEFNSHHGVNLPADEIVEYSGAPGFANGGDRGVVISDKNSEIVMASYLGEDIGEGLVVHYSSPIGGIEMVKHENKAAPTLGTVEAAQVPSEPVAMPENNAPIIEHTPVTSIKAGEDLKIQATLSDDHDDIKATLYYNTETDSEFVALPMNQLSGTSYEATITNDALTSESVHYYIEVTDKNNRSTHPSSGEVVTVTIENTQEETFSELPLLITELSPNSQGGGTDYYEFIELYNNTNQPLSLTNYSFIYRYTDTGEERIFQVPADTLEPQETTVLWFNNGDRALADFNANFGKNLTSNQVVEFKDGFPGFSNGGNRAIVLKSNEGKEVISATYLGEDNDNNGADIHYKFPSSGTEMAKYKGLAAPSPGEVEPVQVPTTPVTLPDEVEDTEAPKITHAPITDSNSVSPVKVEATITDNLAVPLVTLYFKEEGADTFTSLSMNPSAEDPSIYSAEIPSTSVQSDLIYYIEATDGTNSDKTEEYTIVVEKIDVNYEKIPQFLVTEVVPDSTNVGTADGYEFIEIYNNTDKAMNFKDYKMNYRYGSDPSSDVIWASVPDDVLIPAGETLVFWIINGQNESQTVADFNAHYRTSLVENQDIVKIYSAGMANGSMRGLVVATNTGKEISVSYYNDETNVDDSFQDKGIVYKYPVDKSTQLIKIGVEDATPGAVESFQVPGQPVHIEEDTVAPTIENLTNVSEINQKDNINLVANIKDDKEVKTVRFFYKIDNQTEYKDVIVKEDYDDLLYHHTIPSPDLIGNEQVEYYFVASDGTNEVRSETYQIKITSDIDTSSLRLNVKDNDILTGEKALKGTSQSDSPENVNLYVDDTELTEGLYHSVEQVAYFAFEVNGLNTYFKNAVTIGDEVLYLMDDDWLSSWKTFSIPIEPERLQLGENTITIRSGNKASPFDLESAENRDNYDLRNVRLVLADGTVIKDPSYSDSSKVLAMHDDNPFVDFKFDITDKYAKSKTYKWNTTSVSDGEHIIKVKDSDEEVSSTILVDNTAPVIETTIIEGKEYKGAFDIDVDISDQIAGVEDVQIILDDQEIEVPYATSSGKLSSGEHKLTVIAIDKVGNRAETIVHFSVVNENPSKPEVVSPSDDTQMPVKGDPTLKVKVTDPTKDEVDVTFYQGYQYDVSQSNQVKAFKNASDTEPPRTMAPEGEAAFTSDDISLVSKQDENYLITDSSTQFPYHRFDVTVDPSVDENDRVELVWSGNSLEGRKVSMYAWNHTTNDWSLIDYKIAGKEDFDLTGEVAVNEFMKDSKINVLVQDEIPSSPDEYDYTFVWMSDTQYYSESFPYIYDRQTQWIAEKQEELKIKYVMHTGDLVNKSTEEFQWQNADNYMKVLDDNEIPYGVLAGNHDVNQITNDYTNYYQYFGEDRFQSKPYYGESYLNNRGHYDLISAGGNDYIMVYLGWGVTAEGIAWVNDVLAAHPDRKAILNFHEYLLSTGTRHPLGEQLFNEIVVPNENVIAVLSGHYHEAQTLVDEIDDNQDGTPDRKVYQMLADYQAGPEGGQGYMKLLHFDQDNNKIMVNTYSPYLDDYNYYDPDVYPGKDEFVIELDLQPVDKRVATDYFSVNIYTDTVIGKDKNVQSGEIAETVWKGLEENKTYSWYAVAEDGYTGSTVSNIWTFTKGEKVNPTIPDPDNNGEGTKPEKPESPESPSRPDNPTNNQGGQDTENPVKDQLPDTPTNNNDPVSEKSISKAANKEEPEKSSIGGSLPSTATNLYNWLLGGILLIIGGLLVNVYQRRRSI</sequence>
<dbReference type="Gene3D" id="2.60.40.1260">
    <property type="entry name" value="Lamin Tail domain"/>
    <property type="match status" value="1"/>
</dbReference>